<evidence type="ECO:0000256" key="1">
    <source>
        <dbReference type="SAM" id="SignalP"/>
    </source>
</evidence>
<dbReference type="AlphaFoldDB" id="A0A511XCP0"/>
<dbReference type="OrthoDB" id="7068882at2"/>
<reference evidence="2 3" key="1">
    <citation type="submission" date="2019-07" db="EMBL/GenBank/DDBJ databases">
        <title>Whole genome shotgun sequence of Acetobacter nitrogenifigens NBRC 105050.</title>
        <authorList>
            <person name="Hosoyama A."/>
            <person name="Uohara A."/>
            <person name="Ohji S."/>
            <person name="Ichikawa N."/>
        </authorList>
    </citation>
    <scope>NUCLEOTIDE SEQUENCE [LARGE SCALE GENOMIC DNA]</scope>
    <source>
        <strain evidence="2 3">NBRC 105050</strain>
    </source>
</reference>
<dbReference type="EMBL" id="BJYF01000019">
    <property type="protein sequence ID" value="GEN60645.1"/>
    <property type="molecule type" value="Genomic_DNA"/>
</dbReference>
<protein>
    <submittedName>
        <fullName evidence="2">Uncharacterized protein</fullName>
    </submittedName>
</protein>
<gene>
    <name evidence="2" type="ORF">ANI02nite_25290</name>
</gene>
<dbReference type="RefSeq" id="WP_146882457.1">
    <property type="nucleotide sequence ID" value="NZ_AUBI01000010.1"/>
</dbReference>
<evidence type="ECO:0000313" key="2">
    <source>
        <dbReference type="EMBL" id="GEN60645.1"/>
    </source>
</evidence>
<evidence type="ECO:0000313" key="3">
    <source>
        <dbReference type="Proteomes" id="UP000321635"/>
    </source>
</evidence>
<feature type="chain" id="PRO_5021828202" evidence="1">
    <location>
        <begin position="26"/>
        <end position="166"/>
    </location>
</feature>
<organism evidence="2 3">
    <name type="scientific">Acetobacter nitrogenifigens DSM 23921 = NBRC 105050</name>
    <dbReference type="NCBI Taxonomy" id="1120919"/>
    <lineage>
        <taxon>Bacteria</taxon>
        <taxon>Pseudomonadati</taxon>
        <taxon>Pseudomonadota</taxon>
        <taxon>Alphaproteobacteria</taxon>
        <taxon>Acetobacterales</taxon>
        <taxon>Acetobacteraceae</taxon>
        <taxon>Acetobacter</taxon>
    </lineage>
</organism>
<dbReference type="Proteomes" id="UP000321635">
    <property type="component" value="Unassembled WGS sequence"/>
</dbReference>
<comment type="caution">
    <text evidence="2">The sequence shown here is derived from an EMBL/GenBank/DDBJ whole genome shotgun (WGS) entry which is preliminary data.</text>
</comment>
<name>A0A511XCP0_9PROT</name>
<accession>A0A511XCP0</accession>
<sequence>MSRHTKIAVLAALCGLALATGEAAAASVDAATQPGADSDRLVFQVHSANLGPGYAWGQGILHYKGADYKISVSGGGAPALGYSKSCAEGSVANLGSANDFDSTFWAVDAEATAGGGSGVMALENAKGVELRLTTHTHGVRLSAEASRLRFRVLGKSTQGVSSIRCS</sequence>
<keyword evidence="3" id="KW-1185">Reference proteome</keyword>
<dbReference type="STRING" id="1120919.GCA_000429165_02628"/>
<keyword evidence="1" id="KW-0732">Signal</keyword>
<proteinExistence type="predicted"/>
<feature type="signal peptide" evidence="1">
    <location>
        <begin position="1"/>
        <end position="25"/>
    </location>
</feature>